<protein>
    <submittedName>
        <fullName evidence="2">Uncharacterized protein</fullName>
    </submittedName>
</protein>
<dbReference type="EMBL" id="BT123654">
    <property type="protein sequence ID" value="ADE76962.1"/>
    <property type="molecule type" value="mRNA"/>
</dbReference>
<keyword evidence="1" id="KW-1133">Transmembrane helix</keyword>
<keyword evidence="1" id="KW-0472">Membrane</keyword>
<name>D5ABP3_PICSI</name>
<evidence type="ECO:0000256" key="1">
    <source>
        <dbReference type="SAM" id="Phobius"/>
    </source>
</evidence>
<organism evidence="2">
    <name type="scientific">Picea sitchensis</name>
    <name type="common">Sitka spruce</name>
    <name type="synonym">Pinus sitchensis</name>
    <dbReference type="NCBI Taxonomy" id="3332"/>
    <lineage>
        <taxon>Eukaryota</taxon>
        <taxon>Viridiplantae</taxon>
        <taxon>Streptophyta</taxon>
        <taxon>Embryophyta</taxon>
        <taxon>Tracheophyta</taxon>
        <taxon>Spermatophyta</taxon>
        <taxon>Pinopsida</taxon>
        <taxon>Pinidae</taxon>
        <taxon>Conifers I</taxon>
        <taxon>Pinales</taxon>
        <taxon>Pinaceae</taxon>
        <taxon>Picea</taxon>
    </lineage>
</organism>
<proteinExistence type="evidence at transcript level"/>
<evidence type="ECO:0000313" key="2">
    <source>
        <dbReference type="EMBL" id="ADE76962.1"/>
    </source>
</evidence>
<sequence length="111" mass="13224">MCSLYEAKEEINGSFSYFKLIKVLFSLFHYFLPVSLRVPLHPIYFFLLGRWKRPRINININICCCCFEQRRQSSLELNGKAAWIERRQSSLDIYVLRRQSSLDRETTEQPG</sequence>
<reference evidence="2" key="1">
    <citation type="submission" date="2010-04" db="EMBL/GenBank/DDBJ databases">
        <authorList>
            <person name="Reid K.E."/>
            <person name="Liao N."/>
            <person name="Chan S."/>
            <person name="Docking R."/>
            <person name="Taylor G."/>
            <person name="Moore R."/>
            <person name="Mayo M."/>
            <person name="Munro S."/>
            <person name="King J."/>
            <person name="Yanchuk A."/>
            <person name="Holt R."/>
            <person name="Jones S."/>
            <person name="Marra M."/>
            <person name="Ritland C.E."/>
            <person name="Ritland K."/>
            <person name="Bohlmann J."/>
        </authorList>
    </citation>
    <scope>NUCLEOTIDE SEQUENCE</scope>
    <source>
        <tissue evidence="2">Bud</tissue>
    </source>
</reference>
<accession>D5ABP3</accession>
<keyword evidence="1" id="KW-0812">Transmembrane</keyword>
<feature type="transmembrane region" description="Helical" evidence="1">
    <location>
        <begin position="27"/>
        <end position="47"/>
    </location>
</feature>
<dbReference type="AlphaFoldDB" id="D5ABP3"/>